<evidence type="ECO:0000313" key="4">
    <source>
        <dbReference type="Proteomes" id="UP000652176"/>
    </source>
</evidence>
<feature type="transmembrane region" description="Helical" evidence="1">
    <location>
        <begin position="194"/>
        <end position="223"/>
    </location>
</feature>
<dbReference type="Proteomes" id="UP000652176">
    <property type="component" value="Unassembled WGS sequence"/>
</dbReference>
<name>A0ABR9CZJ6_9GAMM</name>
<gene>
    <name evidence="3" type="ORF">IE877_10390</name>
</gene>
<keyword evidence="4" id="KW-1185">Reference proteome</keyword>
<dbReference type="EMBL" id="JACXSS010000001">
    <property type="protein sequence ID" value="MBD9356292.1"/>
    <property type="molecule type" value="Genomic_DNA"/>
</dbReference>
<evidence type="ECO:0008006" key="5">
    <source>
        <dbReference type="Google" id="ProtNLM"/>
    </source>
</evidence>
<keyword evidence="2" id="KW-0732">Signal</keyword>
<evidence type="ECO:0000256" key="2">
    <source>
        <dbReference type="SAM" id="SignalP"/>
    </source>
</evidence>
<keyword evidence="1" id="KW-0472">Membrane</keyword>
<feature type="signal peptide" evidence="2">
    <location>
        <begin position="1"/>
        <end position="21"/>
    </location>
</feature>
<keyword evidence="1" id="KW-1133">Transmembrane helix</keyword>
<organism evidence="3 4">
    <name type="scientific">Methylomonas albis</name>
    <dbReference type="NCBI Taxonomy" id="1854563"/>
    <lineage>
        <taxon>Bacteria</taxon>
        <taxon>Pseudomonadati</taxon>
        <taxon>Pseudomonadota</taxon>
        <taxon>Gammaproteobacteria</taxon>
        <taxon>Methylococcales</taxon>
        <taxon>Methylococcaceae</taxon>
        <taxon>Methylomonas</taxon>
    </lineage>
</organism>
<comment type="caution">
    <text evidence="3">The sequence shown here is derived from an EMBL/GenBank/DDBJ whole genome shotgun (WGS) entry which is preliminary data.</text>
</comment>
<evidence type="ECO:0000313" key="3">
    <source>
        <dbReference type="EMBL" id="MBD9356292.1"/>
    </source>
</evidence>
<protein>
    <recommendedName>
        <fullName evidence="5">PEP-CTERM sorting domain-containing protein</fullName>
    </recommendedName>
</protein>
<sequence>MKVRYLSLFLCSILGATASSATLAAHTTWTVWESMTADDVAGTANGKVILGSESIQISYQGEVNAGGHLNGVSNYWLPLSTYTSTEISNAPTYEGRIDFWGGTDNINTLTFSKAVENPVMAIVSLGQISNPSSFVFDKPFVLLNQGPGLFGGSQYSLTQPASNILYGEEGNGIIQFIGTYTSISWSNPLLERGVGWTVGFITVPISNPALLMLSGLALINLIASKLNRRHIAMA</sequence>
<keyword evidence="1" id="KW-0812">Transmembrane</keyword>
<accession>A0ABR9CZJ6</accession>
<reference evidence="3 4" key="1">
    <citation type="submission" date="2020-09" db="EMBL/GenBank/DDBJ databases">
        <title>Methylomonas albis sp. nov. and Methylomonas fluvii sp. nov.: Two cold-adapted methanotrophs from the River Elbe and an amended description of Methylovulum psychrotolerans strain Eb1.</title>
        <authorList>
            <person name="Bussmann I.K."/>
            <person name="Klings K.-W."/>
            <person name="Warnstedt J."/>
            <person name="Hoppert M."/>
            <person name="Saborowski A."/>
            <person name="Horn F."/>
            <person name="Liebner S."/>
        </authorList>
    </citation>
    <scope>NUCLEOTIDE SEQUENCE [LARGE SCALE GENOMIC DNA]</scope>
    <source>
        <strain evidence="3 4">EbA</strain>
    </source>
</reference>
<evidence type="ECO:0000256" key="1">
    <source>
        <dbReference type="SAM" id="Phobius"/>
    </source>
</evidence>
<feature type="chain" id="PRO_5047249444" description="PEP-CTERM sorting domain-containing protein" evidence="2">
    <location>
        <begin position="22"/>
        <end position="234"/>
    </location>
</feature>
<dbReference type="RefSeq" id="WP_192374660.1">
    <property type="nucleotide sequence ID" value="NZ_CAJHIV010000001.1"/>
</dbReference>
<proteinExistence type="predicted"/>